<dbReference type="Gene3D" id="1.20.210.10">
    <property type="entry name" value="Cytochrome c oxidase-like, subunit I domain"/>
    <property type="match status" value="1"/>
</dbReference>
<reference evidence="1 2" key="1">
    <citation type="journal article" date="2024" name="G3 (Bethesda)">
        <title>Genome assembly of Hibiscus sabdariffa L. provides insights into metabolisms of medicinal natural products.</title>
        <authorList>
            <person name="Kim T."/>
        </authorList>
    </citation>
    <scope>NUCLEOTIDE SEQUENCE [LARGE SCALE GENOMIC DNA]</scope>
    <source>
        <strain evidence="1">TK-2024</strain>
        <tissue evidence="1">Old leaves</tissue>
    </source>
</reference>
<protein>
    <submittedName>
        <fullName evidence="1">Uncharacterized protein</fullName>
    </submittedName>
</protein>
<dbReference type="InterPro" id="IPR023616">
    <property type="entry name" value="Cyt_c_oxase-like_su1_dom"/>
</dbReference>
<name>A0ABR2DDA0_9ROSI</name>
<dbReference type="EMBL" id="JBBPBM010000029">
    <property type="protein sequence ID" value="KAK8536012.1"/>
    <property type="molecule type" value="Genomic_DNA"/>
</dbReference>
<dbReference type="SUPFAM" id="SSF81442">
    <property type="entry name" value="Cytochrome c oxidase subunit I-like"/>
    <property type="match status" value="1"/>
</dbReference>
<evidence type="ECO:0000313" key="1">
    <source>
        <dbReference type="EMBL" id="KAK8536012.1"/>
    </source>
</evidence>
<dbReference type="PROSITE" id="PS50855">
    <property type="entry name" value="COX1"/>
    <property type="match status" value="1"/>
</dbReference>
<dbReference type="PANTHER" id="PTHR10422:SF18">
    <property type="entry name" value="CYTOCHROME C OXIDASE SUBUNIT 1"/>
    <property type="match status" value="1"/>
</dbReference>
<dbReference type="PANTHER" id="PTHR10422">
    <property type="entry name" value="CYTOCHROME C OXIDASE SUBUNIT 1"/>
    <property type="match status" value="1"/>
</dbReference>
<dbReference type="PRINTS" id="PR01165">
    <property type="entry name" value="CYCOXIDASEI"/>
</dbReference>
<sequence>MISIGVLGFLVWAHHMFTVGLDVDTRAYFTASTMIIAIPTGIKIFSWIATMWGGSIQYKTPMLFAVGFIFLFTIGGLTGIVPANSGLERAYLACLRVRKAEVSKGHS</sequence>
<evidence type="ECO:0000313" key="2">
    <source>
        <dbReference type="Proteomes" id="UP001472677"/>
    </source>
</evidence>
<dbReference type="InterPro" id="IPR000883">
    <property type="entry name" value="Cyt_C_Oxase_1"/>
</dbReference>
<accession>A0ABR2DDA0</accession>
<dbReference type="InterPro" id="IPR036927">
    <property type="entry name" value="Cyt_c_oxase-like_su1_sf"/>
</dbReference>
<dbReference type="Proteomes" id="UP001472677">
    <property type="component" value="Unassembled WGS sequence"/>
</dbReference>
<comment type="caution">
    <text evidence="1">The sequence shown here is derived from an EMBL/GenBank/DDBJ whole genome shotgun (WGS) entry which is preliminary data.</text>
</comment>
<dbReference type="Pfam" id="PF00115">
    <property type="entry name" value="COX1"/>
    <property type="match status" value="1"/>
</dbReference>
<keyword evidence="2" id="KW-1185">Reference proteome</keyword>
<organism evidence="1 2">
    <name type="scientific">Hibiscus sabdariffa</name>
    <name type="common">roselle</name>
    <dbReference type="NCBI Taxonomy" id="183260"/>
    <lineage>
        <taxon>Eukaryota</taxon>
        <taxon>Viridiplantae</taxon>
        <taxon>Streptophyta</taxon>
        <taxon>Embryophyta</taxon>
        <taxon>Tracheophyta</taxon>
        <taxon>Spermatophyta</taxon>
        <taxon>Magnoliopsida</taxon>
        <taxon>eudicotyledons</taxon>
        <taxon>Gunneridae</taxon>
        <taxon>Pentapetalae</taxon>
        <taxon>rosids</taxon>
        <taxon>malvids</taxon>
        <taxon>Malvales</taxon>
        <taxon>Malvaceae</taxon>
        <taxon>Malvoideae</taxon>
        <taxon>Hibiscus</taxon>
    </lineage>
</organism>
<proteinExistence type="predicted"/>
<gene>
    <name evidence="1" type="ORF">V6N12_012674</name>
</gene>